<dbReference type="InterPro" id="IPR013702">
    <property type="entry name" value="FIST_domain_N"/>
</dbReference>
<dbReference type="Pfam" id="PF08495">
    <property type="entry name" value="FIST"/>
    <property type="match status" value="1"/>
</dbReference>
<evidence type="ECO:0000259" key="2">
    <source>
        <dbReference type="SMART" id="SM01204"/>
    </source>
</evidence>
<organism evidence="3 4">
    <name type="scientific">Saltatorellus ferox</name>
    <dbReference type="NCBI Taxonomy" id="2528018"/>
    <lineage>
        <taxon>Bacteria</taxon>
        <taxon>Pseudomonadati</taxon>
        <taxon>Planctomycetota</taxon>
        <taxon>Planctomycetia</taxon>
        <taxon>Planctomycetia incertae sedis</taxon>
        <taxon>Saltatorellus</taxon>
    </lineage>
</organism>
<dbReference type="RefSeq" id="WP_419190848.1">
    <property type="nucleotide sequence ID" value="NZ_CP036434.1"/>
</dbReference>
<dbReference type="Proteomes" id="UP000320390">
    <property type="component" value="Chromosome"/>
</dbReference>
<dbReference type="EMBL" id="CP036434">
    <property type="protein sequence ID" value="QDV04910.1"/>
    <property type="molecule type" value="Genomic_DNA"/>
</dbReference>
<dbReference type="InterPro" id="IPR019494">
    <property type="entry name" value="FIST_C"/>
</dbReference>
<protein>
    <submittedName>
        <fullName evidence="3">FIST N domain protein</fullName>
    </submittedName>
</protein>
<accession>A0A518ELE0</accession>
<name>A0A518ELE0_9BACT</name>
<evidence type="ECO:0000259" key="1">
    <source>
        <dbReference type="SMART" id="SM00897"/>
    </source>
</evidence>
<dbReference type="PANTHER" id="PTHR40252">
    <property type="entry name" value="BLR0328 PROTEIN"/>
    <property type="match status" value="1"/>
</dbReference>
<proteinExistence type="predicted"/>
<feature type="domain" description="FIST" evidence="1">
    <location>
        <begin position="34"/>
        <end position="233"/>
    </location>
</feature>
<dbReference type="PANTHER" id="PTHR40252:SF2">
    <property type="entry name" value="BLR0328 PROTEIN"/>
    <property type="match status" value="1"/>
</dbReference>
<keyword evidence="4" id="KW-1185">Reference proteome</keyword>
<dbReference type="SMART" id="SM00897">
    <property type="entry name" value="FIST"/>
    <property type="match status" value="1"/>
</dbReference>
<evidence type="ECO:0000313" key="4">
    <source>
        <dbReference type="Proteomes" id="UP000320390"/>
    </source>
</evidence>
<gene>
    <name evidence="3" type="ORF">Poly30_04040</name>
</gene>
<evidence type="ECO:0000313" key="3">
    <source>
        <dbReference type="EMBL" id="QDV04910.1"/>
    </source>
</evidence>
<reference evidence="3 4" key="1">
    <citation type="submission" date="2019-02" db="EMBL/GenBank/DDBJ databases">
        <title>Deep-cultivation of Planctomycetes and their phenomic and genomic characterization uncovers novel biology.</title>
        <authorList>
            <person name="Wiegand S."/>
            <person name="Jogler M."/>
            <person name="Boedeker C."/>
            <person name="Pinto D."/>
            <person name="Vollmers J."/>
            <person name="Rivas-Marin E."/>
            <person name="Kohn T."/>
            <person name="Peeters S.H."/>
            <person name="Heuer A."/>
            <person name="Rast P."/>
            <person name="Oberbeckmann S."/>
            <person name="Bunk B."/>
            <person name="Jeske O."/>
            <person name="Meyerdierks A."/>
            <person name="Storesund J.E."/>
            <person name="Kallscheuer N."/>
            <person name="Luecker S."/>
            <person name="Lage O.M."/>
            <person name="Pohl T."/>
            <person name="Merkel B.J."/>
            <person name="Hornburger P."/>
            <person name="Mueller R.-W."/>
            <person name="Bruemmer F."/>
            <person name="Labrenz M."/>
            <person name="Spormann A.M."/>
            <person name="Op den Camp H."/>
            <person name="Overmann J."/>
            <person name="Amann R."/>
            <person name="Jetten M.S.M."/>
            <person name="Mascher T."/>
            <person name="Medema M.H."/>
            <person name="Devos D.P."/>
            <person name="Kaster A.-K."/>
            <person name="Ovreas L."/>
            <person name="Rohde M."/>
            <person name="Galperin M.Y."/>
            <person name="Jogler C."/>
        </authorList>
    </citation>
    <scope>NUCLEOTIDE SEQUENCE [LARGE SCALE GENOMIC DNA]</scope>
    <source>
        <strain evidence="3 4">Poly30</strain>
    </source>
</reference>
<sequence>MTTKMGSALIEGMTADKRGRTAVLEARMHLGEHVPSLAVAFLSEGPDMEVVLRSIRAELGDVPLVGCSSSGEFTDNKCGLGGVSLSLIASDRMEIRIGVGDSYVDDIQGSVDRATAGFKARSDEAARPGWRGRTLMLFVDGLAGKAEDLVDELIAITGMQYQLFGGAAADQVRFERTSVFHGERVLSGAFVCVEILSEKPFGVGMSHGWDKAAGPFRVTASTGNLLHEINGIPARELYADYAVEQGLDTSDETIFLMQNIIGIEDGDNTKLRVPLAVEEDGTLICSTDVPTGAVVYIMRSDLDHVLACTEEAIERASEEDPSCSYAGALLIGCVATRLQLGDSFSSTIARAAEKMGTARIGGCAAFGQIARIGASFTGRQSAASVVCLIPE</sequence>
<dbReference type="AlphaFoldDB" id="A0A518ELE0"/>
<feature type="domain" description="FIST C-domain" evidence="2">
    <location>
        <begin position="234"/>
        <end position="372"/>
    </location>
</feature>
<dbReference type="SMART" id="SM01204">
    <property type="entry name" value="FIST_C"/>
    <property type="match status" value="1"/>
</dbReference>
<dbReference type="Pfam" id="PF10442">
    <property type="entry name" value="FIST_C"/>
    <property type="match status" value="1"/>
</dbReference>